<reference evidence="1 4" key="2">
    <citation type="submission" date="2020-08" db="EMBL/GenBank/DDBJ databases">
        <title>Genomic Encyclopedia of Type Strains, Phase IV (KMG-IV): sequencing the most valuable type-strain genomes for metagenomic binning, comparative biology and taxonomic classification.</title>
        <authorList>
            <person name="Goeker M."/>
        </authorList>
    </citation>
    <scope>NUCLEOTIDE SEQUENCE [LARGE SCALE GENOMIC DNA]</scope>
    <source>
        <strain evidence="1 4">DSM 8510</strain>
    </source>
</reference>
<keyword evidence="4" id="KW-1185">Reference proteome</keyword>
<evidence type="ECO:0000313" key="4">
    <source>
        <dbReference type="Proteomes" id="UP000548685"/>
    </source>
</evidence>
<dbReference type="AlphaFoldDB" id="A0A6I4UIR3"/>
<accession>A0A6I4UIR3</accession>
<dbReference type="Proteomes" id="UP000548685">
    <property type="component" value="Unassembled WGS sequence"/>
</dbReference>
<name>A0A6I4UIR3_9SPHN</name>
<dbReference type="EMBL" id="JACICE010000001">
    <property type="protein sequence ID" value="MBB3775143.1"/>
    <property type="molecule type" value="Genomic_DNA"/>
</dbReference>
<dbReference type="EMBL" id="WTYB01000001">
    <property type="protein sequence ID" value="MXP37229.1"/>
    <property type="molecule type" value="Genomic_DNA"/>
</dbReference>
<sequence>MRDFITEVREALDAEPELFGWLYRSLRWDQKAQLLKAIIGEGDHPPGFRVSFDVSAISEAERNYVNVIGVAPKKDPESGQ</sequence>
<evidence type="ECO:0000313" key="1">
    <source>
        <dbReference type="EMBL" id="MBB3775143.1"/>
    </source>
</evidence>
<proteinExistence type="predicted"/>
<dbReference type="OrthoDB" id="9941880at2"/>
<dbReference type="Proteomes" id="UP000430021">
    <property type="component" value="Unassembled WGS sequence"/>
</dbReference>
<reference evidence="2 3" key="1">
    <citation type="submission" date="2019-12" db="EMBL/GenBank/DDBJ databases">
        <title>Genomic-based taxomic classification of the family Erythrobacteraceae.</title>
        <authorList>
            <person name="Xu L."/>
        </authorList>
    </citation>
    <scope>NUCLEOTIDE SEQUENCE [LARGE SCALE GENOMIC DNA]</scope>
    <source>
        <strain evidence="2 3">JCM 10282</strain>
    </source>
</reference>
<organism evidence="2 3">
    <name type="scientific">Erythrobacter ramosus</name>
    <dbReference type="NCBI Taxonomy" id="35811"/>
    <lineage>
        <taxon>Bacteria</taxon>
        <taxon>Pseudomonadati</taxon>
        <taxon>Pseudomonadota</taxon>
        <taxon>Alphaproteobacteria</taxon>
        <taxon>Sphingomonadales</taxon>
        <taxon>Erythrobacteraceae</taxon>
        <taxon>Erythrobacter/Porphyrobacter group</taxon>
        <taxon>Erythrobacter</taxon>
    </lineage>
</organism>
<evidence type="ECO:0000313" key="3">
    <source>
        <dbReference type="Proteomes" id="UP000430021"/>
    </source>
</evidence>
<gene>
    <name evidence="1" type="ORF">FHS52_001086</name>
    <name evidence="2" type="ORF">GRI59_01215</name>
</gene>
<dbReference type="RefSeq" id="WP_160759385.1">
    <property type="nucleotide sequence ID" value="NZ_BAAADZ010000002.1"/>
</dbReference>
<protein>
    <submittedName>
        <fullName evidence="2">Uncharacterized protein</fullName>
    </submittedName>
</protein>
<comment type="caution">
    <text evidence="2">The sequence shown here is derived from an EMBL/GenBank/DDBJ whole genome shotgun (WGS) entry which is preliminary data.</text>
</comment>
<evidence type="ECO:0000313" key="2">
    <source>
        <dbReference type="EMBL" id="MXP37229.1"/>
    </source>
</evidence>